<keyword evidence="2" id="KW-1185">Reference proteome</keyword>
<organism evidence="1 2">
    <name type="scientific">Eutypa lata (strain UCR-EL1)</name>
    <name type="common">Grapevine dieback disease fungus</name>
    <name type="synonym">Eutypa armeniacae</name>
    <dbReference type="NCBI Taxonomy" id="1287681"/>
    <lineage>
        <taxon>Eukaryota</taxon>
        <taxon>Fungi</taxon>
        <taxon>Dikarya</taxon>
        <taxon>Ascomycota</taxon>
        <taxon>Pezizomycotina</taxon>
        <taxon>Sordariomycetes</taxon>
        <taxon>Xylariomycetidae</taxon>
        <taxon>Xylariales</taxon>
        <taxon>Diatrypaceae</taxon>
        <taxon>Eutypa</taxon>
    </lineage>
</organism>
<sequence length="247" mass="28489">MSNISALDKMSFDLYEWYMDLMDELQDEDRVAPEASPRLLWIFARDVVYLHELSEIKRFFRQVCEAHDVEEAAELSEALLTALTNKTIQQRLSFWEELHDALQVSNMQPLITRQGSEESECSKMIHGLASQLREETSLLLSLTCEYPVGAMIPHRAAEAMKKWRELESVVTGIFGALCEVLDSMHSLNFDHVDSEFLYGEVSKIVALGRFLTVALYQSYSRQKAVLWRLAMDQKRERMGTKNSEILK</sequence>
<dbReference type="EMBL" id="KB706544">
    <property type="protein sequence ID" value="EMR66984.1"/>
    <property type="molecule type" value="Genomic_DNA"/>
</dbReference>
<accession>M7SKV6</accession>
<dbReference type="KEGG" id="ela:UCREL1_6022"/>
<gene>
    <name evidence="1" type="ORF">UCREL1_6022</name>
</gene>
<evidence type="ECO:0000313" key="2">
    <source>
        <dbReference type="Proteomes" id="UP000012174"/>
    </source>
</evidence>
<name>M7SKV6_EUTLA</name>
<dbReference type="Proteomes" id="UP000012174">
    <property type="component" value="Unassembled WGS sequence"/>
</dbReference>
<dbReference type="HOGENOM" id="CLU_1124536_0_0_1"/>
<dbReference type="AlphaFoldDB" id="M7SKV6"/>
<evidence type="ECO:0000313" key="1">
    <source>
        <dbReference type="EMBL" id="EMR66984.1"/>
    </source>
</evidence>
<protein>
    <submittedName>
        <fullName evidence="1">Uncharacterized protein</fullName>
    </submittedName>
</protein>
<proteinExistence type="predicted"/>
<reference evidence="2" key="1">
    <citation type="journal article" date="2013" name="Genome Announc.">
        <title>Draft genome sequence of the grapevine dieback fungus Eutypa lata UCR-EL1.</title>
        <authorList>
            <person name="Blanco-Ulate B."/>
            <person name="Rolshausen P.E."/>
            <person name="Cantu D."/>
        </authorList>
    </citation>
    <scope>NUCLEOTIDE SEQUENCE [LARGE SCALE GENOMIC DNA]</scope>
    <source>
        <strain evidence="2">UCR-EL1</strain>
    </source>
</reference>